<proteinExistence type="predicted"/>
<dbReference type="RefSeq" id="WP_117188522.1">
    <property type="nucleotide sequence ID" value="NZ_NOWI01000002.1"/>
</dbReference>
<gene>
    <name evidence="1" type="ORF">CHT91_02235</name>
</gene>
<evidence type="ECO:0000313" key="1">
    <source>
        <dbReference type="EMBL" id="RFT46393.1"/>
    </source>
</evidence>
<organism evidence="1 2">
    <name type="scientific">Cutibacterium avidum</name>
    <dbReference type="NCBI Taxonomy" id="33010"/>
    <lineage>
        <taxon>Bacteria</taxon>
        <taxon>Bacillati</taxon>
        <taxon>Actinomycetota</taxon>
        <taxon>Actinomycetes</taxon>
        <taxon>Propionibacteriales</taxon>
        <taxon>Propionibacteriaceae</taxon>
        <taxon>Cutibacterium</taxon>
    </lineage>
</organism>
<sequence length="305" mass="35780">MAQAKQFKTYTEQVELLRGRGMRIDDQDRAEHLLARLNYYRLSGYWYPMRRFTDDKGAVGDEFVAGASLDLVVDLYKFDERLRHSVFIELDRVETAVRAMLGYELGRIDPLIYLDPKRLGVQARRRRRDGCGEHEAWLRKYRAAFRASREDFVAHHKKKYGKAMPVWTAVEIMDWGMLSRLYRMPPNIVRNRIARQCALSAPQLESWLKSLNIVRNYAAHHARMFNRVYDIKPKLNDDQRLAPVAGKMNRAFGQLTLIQYLHRQLDLSRGERLPTLFESYPDNDIVPLFRTGAPEDWAGLDLWTC</sequence>
<dbReference type="GO" id="GO:0008233">
    <property type="term" value="F:peptidase activity"/>
    <property type="evidence" value="ECO:0007669"/>
    <property type="project" value="UniProtKB-KW"/>
</dbReference>
<comment type="caution">
    <text evidence="1">The sequence shown here is derived from an EMBL/GenBank/DDBJ whole genome shotgun (WGS) entry which is preliminary data.</text>
</comment>
<keyword evidence="1" id="KW-0378">Hydrolase</keyword>
<dbReference type="EMBL" id="NOWI01000002">
    <property type="protein sequence ID" value="RFT46393.1"/>
    <property type="molecule type" value="Genomic_DNA"/>
</dbReference>
<dbReference type="GO" id="GO:0006508">
    <property type="term" value="P:proteolysis"/>
    <property type="evidence" value="ECO:0007669"/>
    <property type="project" value="UniProtKB-KW"/>
</dbReference>
<protein>
    <submittedName>
        <fullName evidence="1">CAAX protease</fullName>
    </submittedName>
</protein>
<evidence type="ECO:0000313" key="2">
    <source>
        <dbReference type="Proteomes" id="UP000259211"/>
    </source>
</evidence>
<dbReference type="AlphaFoldDB" id="A0A3E2DN70"/>
<dbReference type="InterPro" id="IPR011664">
    <property type="entry name" value="Abi_system_AbiD/AbiF-like"/>
</dbReference>
<accession>A0A3E2DN70</accession>
<dbReference type="Proteomes" id="UP000259211">
    <property type="component" value="Unassembled WGS sequence"/>
</dbReference>
<name>A0A3E2DN70_9ACTN</name>
<keyword evidence="1" id="KW-0645">Protease</keyword>
<dbReference type="Pfam" id="PF07751">
    <property type="entry name" value="Abi_2"/>
    <property type="match status" value="1"/>
</dbReference>
<reference evidence="1 2" key="1">
    <citation type="submission" date="2017-07" db="EMBL/GenBank/DDBJ databases">
        <authorList>
            <person name="Sun Z.S."/>
            <person name="Albrecht U."/>
            <person name="Echele G."/>
            <person name="Lee C.C."/>
        </authorList>
    </citation>
    <scope>NUCLEOTIDE SEQUENCE [LARGE SCALE GENOMIC DNA]</scope>
    <source>
        <strain evidence="1 2">P16-029</strain>
    </source>
</reference>